<sequence>MRLINTRTLMLEDFIGDDVPPYAILSHTWGAHEISLQEFNQTPRTKATRQMAGFAKIEKCAEIAAEEGLQYAWADTCCIDKSSSAELSEAINSMYRWYQMAIVCYAYLVDVRIPASLSDKYEINRRVKNSRWFTRGWTLQELLAPRNVMFFSSDWQPIETKSALSRLIENFTGIPSVVLISGDLSTECIASRMSWAAERSTTRTEDMAYCLMGLFDVNMPMLYGEGSKAFLRLQEEIMRKTDDESIFAWRDASGEGSIRDRSLYRGLFASSPAAFKGLRYLHALPPLKPTAPFQTTSLGFSVEFILIPCKYLDDWGCLGLEASCVELVEEPATEYVAILNCGSGSGNRQVRQAILLERLQATDPAQFVRIRTDWVMGVWEDHIKRLPHIAEQQKIFVRQEPRIPQGYHSRRLGGFRINTTVHSMEQNLHVHLVSGQWDDQCRTVHFAHSPPRAGDGVVGALELEVSDPFGSHPPFHGVLFFGVLKLTGHPAVKFKILDTTPFSLNRQTSVNLTELRSGRIVHGVSSRATRQGGFEVLVGVAPTESERGERLVLAHRIAVVEDHLVCVLDLLLLEWEFWLKS</sequence>
<dbReference type="PANTHER" id="PTHR10622">
    <property type="entry name" value="HET DOMAIN-CONTAINING PROTEIN"/>
    <property type="match status" value="1"/>
</dbReference>
<accession>A0A2J6Q4M0</accession>
<evidence type="ECO:0000313" key="3">
    <source>
        <dbReference type="EMBL" id="PMD21203.1"/>
    </source>
</evidence>
<protein>
    <submittedName>
        <fullName evidence="3">HET-domain-containing protein</fullName>
    </submittedName>
</protein>
<dbReference type="OrthoDB" id="674604at2759"/>
<feature type="domain" description="DUF8212" evidence="2">
    <location>
        <begin position="228"/>
        <end position="254"/>
    </location>
</feature>
<dbReference type="InterPro" id="IPR058525">
    <property type="entry name" value="DUF8212"/>
</dbReference>
<dbReference type="InterPro" id="IPR010730">
    <property type="entry name" value="HET"/>
</dbReference>
<dbReference type="STRING" id="1745343.A0A2J6Q4M0"/>
<proteinExistence type="predicted"/>
<organism evidence="3 4">
    <name type="scientific">Hyaloscypha hepaticicola</name>
    <dbReference type="NCBI Taxonomy" id="2082293"/>
    <lineage>
        <taxon>Eukaryota</taxon>
        <taxon>Fungi</taxon>
        <taxon>Dikarya</taxon>
        <taxon>Ascomycota</taxon>
        <taxon>Pezizomycotina</taxon>
        <taxon>Leotiomycetes</taxon>
        <taxon>Helotiales</taxon>
        <taxon>Hyaloscyphaceae</taxon>
        <taxon>Hyaloscypha</taxon>
    </lineage>
</organism>
<reference evidence="3 4" key="1">
    <citation type="submission" date="2016-05" db="EMBL/GenBank/DDBJ databases">
        <title>A degradative enzymes factory behind the ericoid mycorrhizal symbiosis.</title>
        <authorList>
            <consortium name="DOE Joint Genome Institute"/>
            <person name="Martino E."/>
            <person name="Morin E."/>
            <person name="Grelet G."/>
            <person name="Kuo A."/>
            <person name="Kohler A."/>
            <person name="Daghino S."/>
            <person name="Barry K."/>
            <person name="Choi C."/>
            <person name="Cichocki N."/>
            <person name="Clum A."/>
            <person name="Copeland A."/>
            <person name="Hainaut M."/>
            <person name="Haridas S."/>
            <person name="Labutti K."/>
            <person name="Lindquist E."/>
            <person name="Lipzen A."/>
            <person name="Khouja H.-R."/>
            <person name="Murat C."/>
            <person name="Ohm R."/>
            <person name="Olson A."/>
            <person name="Spatafora J."/>
            <person name="Veneault-Fourrey C."/>
            <person name="Henrissat B."/>
            <person name="Grigoriev I."/>
            <person name="Martin F."/>
            <person name="Perotto S."/>
        </authorList>
    </citation>
    <scope>NUCLEOTIDE SEQUENCE [LARGE SCALE GENOMIC DNA]</scope>
    <source>
        <strain evidence="3 4">UAMH 7357</strain>
    </source>
</reference>
<dbReference type="Pfam" id="PF26640">
    <property type="entry name" value="DUF8212"/>
    <property type="match status" value="1"/>
</dbReference>
<keyword evidence="4" id="KW-1185">Reference proteome</keyword>
<evidence type="ECO:0000313" key="4">
    <source>
        <dbReference type="Proteomes" id="UP000235672"/>
    </source>
</evidence>
<gene>
    <name evidence="3" type="ORF">NA56DRAFT_645890</name>
</gene>
<name>A0A2J6Q4M0_9HELO</name>
<dbReference type="Proteomes" id="UP000235672">
    <property type="component" value="Unassembled WGS sequence"/>
</dbReference>
<dbReference type="AlphaFoldDB" id="A0A2J6Q4M0"/>
<dbReference type="PANTHER" id="PTHR10622:SF10">
    <property type="entry name" value="HET DOMAIN-CONTAINING PROTEIN"/>
    <property type="match status" value="1"/>
</dbReference>
<feature type="domain" description="Heterokaryon incompatibility" evidence="1">
    <location>
        <begin position="22"/>
        <end position="108"/>
    </location>
</feature>
<dbReference type="EMBL" id="KZ613482">
    <property type="protein sequence ID" value="PMD21203.1"/>
    <property type="molecule type" value="Genomic_DNA"/>
</dbReference>
<evidence type="ECO:0000259" key="1">
    <source>
        <dbReference type="Pfam" id="PF06985"/>
    </source>
</evidence>
<dbReference type="Pfam" id="PF06985">
    <property type="entry name" value="HET"/>
    <property type="match status" value="1"/>
</dbReference>
<evidence type="ECO:0000259" key="2">
    <source>
        <dbReference type="Pfam" id="PF26640"/>
    </source>
</evidence>